<dbReference type="InterPro" id="IPR028082">
    <property type="entry name" value="Peripla_BP_I"/>
</dbReference>
<evidence type="ECO:0000256" key="3">
    <source>
        <dbReference type="ARBA" id="ARBA00023163"/>
    </source>
</evidence>
<keyword evidence="1" id="KW-0805">Transcription regulation</keyword>
<name>A0A259TVP0_9BACT</name>
<dbReference type="Proteomes" id="UP000216446">
    <property type="component" value="Unassembled WGS sequence"/>
</dbReference>
<evidence type="ECO:0000256" key="2">
    <source>
        <dbReference type="ARBA" id="ARBA00023125"/>
    </source>
</evidence>
<proteinExistence type="predicted"/>
<dbReference type="InParanoid" id="A0A259TVP0"/>
<evidence type="ECO:0000259" key="4">
    <source>
        <dbReference type="PROSITE" id="PS50932"/>
    </source>
</evidence>
<organism evidence="5 6">
    <name type="scientific">Rubricoccus marinus</name>
    <dbReference type="NCBI Taxonomy" id="716817"/>
    <lineage>
        <taxon>Bacteria</taxon>
        <taxon>Pseudomonadati</taxon>
        <taxon>Rhodothermota</taxon>
        <taxon>Rhodothermia</taxon>
        <taxon>Rhodothermales</taxon>
        <taxon>Rubricoccaceae</taxon>
        <taxon>Rubricoccus</taxon>
    </lineage>
</organism>
<dbReference type="GO" id="GO:0000976">
    <property type="term" value="F:transcription cis-regulatory region binding"/>
    <property type="evidence" value="ECO:0007669"/>
    <property type="project" value="TreeGrafter"/>
</dbReference>
<gene>
    <name evidence="5" type="ORF">BSZ36_01585</name>
</gene>
<accession>A0A259TVP0</accession>
<dbReference type="Pfam" id="PF00356">
    <property type="entry name" value="LacI"/>
    <property type="match status" value="1"/>
</dbReference>
<evidence type="ECO:0000313" key="6">
    <source>
        <dbReference type="Proteomes" id="UP000216446"/>
    </source>
</evidence>
<dbReference type="Gene3D" id="1.10.260.40">
    <property type="entry name" value="lambda repressor-like DNA-binding domains"/>
    <property type="match status" value="1"/>
</dbReference>
<dbReference type="InterPro" id="IPR001761">
    <property type="entry name" value="Peripla_BP/Lac1_sug-bd_dom"/>
</dbReference>
<dbReference type="EMBL" id="MQWB01000001">
    <property type="protein sequence ID" value="OZC01791.1"/>
    <property type="molecule type" value="Genomic_DNA"/>
</dbReference>
<dbReference type="SUPFAM" id="SSF47413">
    <property type="entry name" value="lambda repressor-like DNA-binding domains"/>
    <property type="match status" value="1"/>
</dbReference>
<dbReference type="SMART" id="SM00354">
    <property type="entry name" value="HTH_LACI"/>
    <property type="match status" value="1"/>
</dbReference>
<keyword evidence="2" id="KW-0238">DNA-binding</keyword>
<feature type="domain" description="HTH lacI-type" evidence="4">
    <location>
        <begin position="4"/>
        <end position="58"/>
    </location>
</feature>
<dbReference type="PANTHER" id="PTHR30146:SF109">
    <property type="entry name" value="HTH-TYPE TRANSCRIPTIONAL REGULATOR GALS"/>
    <property type="match status" value="1"/>
</dbReference>
<dbReference type="SUPFAM" id="SSF53822">
    <property type="entry name" value="Periplasmic binding protein-like I"/>
    <property type="match status" value="1"/>
</dbReference>
<sequence length="341" mass="37539">MKRVTIKDIARLLSVAPSTVSRALADHPDIGPETKARVREAAKALNYIPNLRARYLRSQHSRLVALIVPEVNMFFVPSLMTGVDHVLRENDYSLLLFESDDSIVQERKLAQLCLNLSVDGVLLARSSETTELSHLDALADADLPVVLLDKILDTDRYSTVSTDGRDAARRATGYLLDRGHERVLGVFADDRQRISVVRAEGFRQAFAERDLPLAESAIVHVRHLAEFEALVGRAMDAHPDATGLFAMSDELLVRSYHAVLARGRAIPDDVSLVAISDGRAPEFLFPRVTHLLHSGKEVGQKAAHILVGMMRQHYAGAALAVTVRTELVEHESVRVIGAEVG</sequence>
<evidence type="ECO:0000313" key="5">
    <source>
        <dbReference type="EMBL" id="OZC01791.1"/>
    </source>
</evidence>
<dbReference type="Pfam" id="PF00532">
    <property type="entry name" value="Peripla_BP_1"/>
    <property type="match status" value="1"/>
</dbReference>
<dbReference type="Gene3D" id="3.40.50.2300">
    <property type="match status" value="2"/>
</dbReference>
<keyword evidence="6" id="KW-1185">Reference proteome</keyword>
<dbReference type="CDD" id="cd01392">
    <property type="entry name" value="HTH_LacI"/>
    <property type="match status" value="1"/>
</dbReference>
<dbReference type="InterPro" id="IPR000843">
    <property type="entry name" value="HTH_LacI"/>
</dbReference>
<dbReference type="AlphaFoldDB" id="A0A259TVP0"/>
<dbReference type="PROSITE" id="PS50932">
    <property type="entry name" value="HTH_LACI_2"/>
    <property type="match status" value="1"/>
</dbReference>
<dbReference type="RefSeq" id="WP_179270962.1">
    <property type="nucleotide sequence ID" value="NZ_MQWB01000001.1"/>
</dbReference>
<keyword evidence="3" id="KW-0804">Transcription</keyword>
<dbReference type="PANTHER" id="PTHR30146">
    <property type="entry name" value="LACI-RELATED TRANSCRIPTIONAL REPRESSOR"/>
    <property type="match status" value="1"/>
</dbReference>
<dbReference type="GO" id="GO:0003700">
    <property type="term" value="F:DNA-binding transcription factor activity"/>
    <property type="evidence" value="ECO:0007669"/>
    <property type="project" value="TreeGrafter"/>
</dbReference>
<dbReference type="InterPro" id="IPR010982">
    <property type="entry name" value="Lambda_DNA-bd_dom_sf"/>
</dbReference>
<dbReference type="CDD" id="cd06267">
    <property type="entry name" value="PBP1_LacI_sugar_binding-like"/>
    <property type="match status" value="1"/>
</dbReference>
<evidence type="ECO:0000256" key="1">
    <source>
        <dbReference type="ARBA" id="ARBA00023015"/>
    </source>
</evidence>
<protein>
    <recommendedName>
        <fullName evidence="4">HTH lacI-type domain-containing protein</fullName>
    </recommendedName>
</protein>
<reference evidence="5 6" key="1">
    <citation type="submission" date="2016-11" db="EMBL/GenBank/DDBJ databases">
        <title>Study of marine rhodopsin-containing bacteria.</title>
        <authorList>
            <person name="Yoshizawa S."/>
            <person name="Kumagai Y."/>
            <person name="Kogure K."/>
        </authorList>
    </citation>
    <scope>NUCLEOTIDE SEQUENCE [LARGE SCALE GENOMIC DNA]</scope>
    <source>
        <strain evidence="5 6">SG-29</strain>
    </source>
</reference>
<comment type="caution">
    <text evidence="5">The sequence shown here is derived from an EMBL/GenBank/DDBJ whole genome shotgun (WGS) entry which is preliminary data.</text>
</comment>